<feature type="transmembrane region" description="Helical" evidence="7">
    <location>
        <begin position="367"/>
        <end position="387"/>
    </location>
</feature>
<organism evidence="8">
    <name type="scientific">Chromera velia CCMP2878</name>
    <dbReference type="NCBI Taxonomy" id="1169474"/>
    <lineage>
        <taxon>Eukaryota</taxon>
        <taxon>Sar</taxon>
        <taxon>Alveolata</taxon>
        <taxon>Colpodellida</taxon>
        <taxon>Chromeraceae</taxon>
        <taxon>Chromera</taxon>
    </lineage>
</organism>
<dbReference type="GO" id="GO:0022857">
    <property type="term" value="F:transmembrane transporter activity"/>
    <property type="evidence" value="ECO:0007669"/>
    <property type="project" value="UniProtKB-UniRule"/>
</dbReference>
<dbReference type="PANTHER" id="PTHR12385">
    <property type="entry name" value="CHOLINE TRANSPORTER-LIKE (SLC FAMILY 44)"/>
    <property type="match status" value="1"/>
</dbReference>
<name>A0A0G4FZX4_9ALVE</name>
<sequence length="640" mass="70348">MYGSAGQAKDRMREVRGCTDVIFGIIFVAFFAATVGLFMHGYIEGDMRRLYHGFNYAGKMCGIDETVANKPYVYWPVKPNTEDIDFQTPICVAKCWSSADLAGEYRDVRVKYPEVSSETTLEGGNQVVDTEKITYTTQVPYGTRHVAHAYCIPEESSSFTEQFKNNQAINSSAAHLRRALSSLGSMWPLLVVSGVVALGLAFLYLWLLSLCAGVMVVTMLVVTISVLAGLGGYALYHYLYPDAEYQMSWITEDHMTYALVIAIVCLTLAGLLALFSICFCRSIRIVIGAVDAASDCIFDMPKLLLNPIVNCTVQIAWYSFCVFGILHLLSLGEVTSNNKGTIGLGDNGTGSLPVYGLHRDFVVDDTLWAKLGICFFGMLWFAEWVGALGQFVTAYAVCDWYFTPPDSSGDRDVGCPVWEGFGVGMFYHTGTLAIGAFLLAVCRFIKAVLEYLKRQTQQSTPDNPVVQTFICVAECLVSCCECLIRYLNSFVWIEVALNSNGYCASASAAFGRLASAAPTFALLEGAGRIFSFVGELGISAGLAFLCYFLMENTTVFTDQDSAFYVENKELGLIFVFLISLACAMLVMHMFDEALHGVVYCFLEEAATTGRTQCTPPSLQDLLSSTEYEAKQVEMEDKGMV</sequence>
<evidence type="ECO:0000256" key="5">
    <source>
        <dbReference type="ARBA" id="ARBA00023136"/>
    </source>
</evidence>
<feature type="transmembrane region" description="Helical" evidence="7">
    <location>
        <begin position="529"/>
        <end position="550"/>
    </location>
</feature>
<feature type="transmembrane region" description="Helical" evidence="7">
    <location>
        <begin position="256"/>
        <end position="279"/>
    </location>
</feature>
<keyword evidence="5 7" id="KW-0472">Membrane</keyword>
<reference evidence="8" key="1">
    <citation type="submission" date="2014-11" db="EMBL/GenBank/DDBJ databases">
        <authorList>
            <person name="Otto D Thomas"/>
            <person name="Naeem Raeece"/>
        </authorList>
    </citation>
    <scope>NUCLEOTIDE SEQUENCE</scope>
</reference>
<evidence type="ECO:0000256" key="4">
    <source>
        <dbReference type="ARBA" id="ARBA00022989"/>
    </source>
</evidence>
<accession>A0A0G4FZX4</accession>
<proteinExistence type="inferred from homology"/>
<comment type="function">
    <text evidence="7">Choline transporter.</text>
</comment>
<dbReference type="PhylomeDB" id="A0A0G4FZX4"/>
<feature type="transmembrane region" description="Helical" evidence="7">
    <location>
        <begin position="21"/>
        <end position="43"/>
    </location>
</feature>
<protein>
    <recommendedName>
        <fullName evidence="7">Choline transporter-like protein</fullName>
    </recommendedName>
</protein>
<evidence type="ECO:0000256" key="1">
    <source>
        <dbReference type="ARBA" id="ARBA00004141"/>
    </source>
</evidence>
<dbReference type="EMBL" id="CDMZ01000773">
    <property type="protein sequence ID" value="CEM21194.1"/>
    <property type="molecule type" value="Genomic_DNA"/>
</dbReference>
<feature type="transmembrane region" description="Helical" evidence="7">
    <location>
        <begin position="214"/>
        <end position="236"/>
    </location>
</feature>
<keyword evidence="3 7" id="KW-0812">Transmembrane</keyword>
<evidence type="ECO:0000256" key="3">
    <source>
        <dbReference type="ARBA" id="ARBA00022692"/>
    </source>
</evidence>
<feature type="transmembrane region" description="Helical" evidence="7">
    <location>
        <begin position="426"/>
        <end position="445"/>
    </location>
</feature>
<evidence type="ECO:0000313" key="8">
    <source>
        <dbReference type="EMBL" id="CEM21194.1"/>
    </source>
</evidence>
<comment type="subcellular location">
    <subcellularLocation>
        <location evidence="7">Cell membrane</location>
        <topology evidence="7">Multi-pass membrane protein</topology>
    </subcellularLocation>
    <subcellularLocation>
        <location evidence="1">Membrane</location>
        <topology evidence="1">Multi-pass membrane protein</topology>
    </subcellularLocation>
</comment>
<keyword evidence="6" id="KW-0325">Glycoprotein</keyword>
<dbReference type="PANTHER" id="PTHR12385:SF14">
    <property type="entry name" value="CHOLINE TRANSPORTER-LIKE 2"/>
    <property type="match status" value="1"/>
</dbReference>
<dbReference type="InterPro" id="IPR007603">
    <property type="entry name" value="Choline_transptr-like"/>
</dbReference>
<feature type="transmembrane region" description="Helical" evidence="7">
    <location>
        <begin position="186"/>
        <end position="207"/>
    </location>
</feature>
<evidence type="ECO:0000256" key="6">
    <source>
        <dbReference type="ARBA" id="ARBA00023180"/>
    </source>
</evidence>
<feature type="transmembrane region" description="Helical" evidence="7">
    <location>
        <begin position="570"/>
        <end position="590"/>
    </location>
</feature>
<dbReference type="AlphaFoldDB" id="A0A0G4FZX4"/>
<dbReference type="GO" id="GO:0005886">
    <property type="term" value="C:plasma membrane"/>
    <property type="evidence" value="ECO:0007669"/>
    <property type="project" value="UniProtKB-SubCell"/>
</dbReference>
<evidence type="ECO:0000256" key="2">
    <source>
        <dbReference type="ARBA" id="ARBA00007168"/>
    </source>
</evidence>
<keyword evidence="4 7" id="KW-1133">Transmembrane helix</keyword>
<dbReference type="VEuPathDB" id="CryptoDB:Cvel_518"/>
<gene>
    <name evidence="8" type="ORF">Cvel_518</name>
</gene>
<evidence type="ECO:0000256" key="7">
    <source>
        <dbReference type="RuleBase" id="RU368066"/>
    </source>
</evidence>
<comment type="similarity">
    <text evidence="2 7">Belongs to the CTL (choline transporter-like) family.</text>
</comment>
<dbReference type="Pfam" id="PF04515">
    <property type="entry name" value="Choline_transpo"/>
    <property type="match status" value="1"/>
</dbReference>